<keyword evidence="1" id="KW-0472">Membrane</keyword>
<feature type="transmembrane region" description="Helical" evidence="1">
    <location>
        <begin position="162"/>
        <end position="183"/>
    </location>
</feature>
<dbReference type="RefSeq" id="WP_264942440.1">
    <property type="nucleotide sequence ID" value="NZ_JAPDRA010000001.1"/>
</dbReference>
<feature type="transmembrane region" description="Helical" evidence="1">
    <location>
        <begin position="80"/>
        <end position="99"/>
    </location>
</feature>
<keyword evidence="4" id="KW-1185">Reference proteome</keyword>
<feature type="transmembrane region" description="Helical" evidence="1">
    <location>
        <begin position="21"/>
        <end position="38"/>
    </location>
</feature>
<gene>
    <name evidence="3" type="ORF">ACFQ1E_03070</name>
</gene>
<feature type="transmembrane region" description="Helical" evidence="1">
    <location>
        <begin position="220"/>
        <end position="243"/>
    </location>
</feature>
<accession>A0ABW3H2D6</accession>
<comment type="caution">
    <text evidence="3">The sequence shown here is derived from an EMBL/GenBank/DDBJ whole genome shotgun (WGS) entry which is preliminary data.</text>
</comment>
<feature type="transmembrane region" description="Helical" evidence="1">
    <location>
        <begin position="195"/>
        <end position="214"/>
    </location>
</feature>
<feature type="domain" description="EamA" evidence="2">
    <location>
        <begin position="163"/>
        <end position="293"/>
    </location>
</feature>
<feature type="transmembrane region" description="Helical" evidence="1">
    <location>
        <begin position="50"/>
        <end position="68"/>
    </location>
</feature>
<feature type="transmembrane region" description="Helical" evidence="1">
    <location>
        <begin position="111"/>
        <end position="131"/>
    </location>
</feature>
<feature type="transmembrane region" description="Helical" evidence="1">
    <location>
        <begin position="250"/>
        <end position="271"/>
    </location>
</feature>
<protein>
    <submittedName>
        <fullName evidence="3">DMT family transporter</fullName>
    </submittedName>
</protein>
<reference evidence="4" key="1">
    <citation type="journal article" date="2019" name="Int. J. Syst. Evol. Microbiol.">
        <title>The Global Catalogue of Microorganisms (GCM) 10K type strain sequencing project: providing services to taxonomists for standard genome sequencing and annotation.</title>
        <authorList>
            <consortium name="The Broad Institute Genomics Platform"/>
            <consortium name="The Broad Institute Genome Sequencing Center for Infectious Disease"/>
            <person name="Wu L."/>
            <person name="Ma J."/>
        </authorList>
    </citation>
    <scope>NUCLEOTIDE SEQUENCE [LARGE SCALE GENOMIC DNA]</scope>
    <source>
        <strain evidence="4">CCUG 62982</strain>
    </source>
</reference>
<dbReference type="InterPro" id="IPR000620">
    <property type="entry name" value="EamA_dom"/>
</dbReference>
<dbReference type="SUPFAM" id="SSF103481">
    <property type="entry name" value="Multidrug resistance efflux transporter EmrE"/>
    <property type="match status" value="2"/>
</dbReference>
<dbReference type="Pfam" id="PF00892">
    <property type="entry name" value="EamA"/>
    <property type="match status" value="1"/>
</dbReference>
<name>A0ABW3H2D6_9SPHN</name>
<keyword evidence="1" id="KW-1133">Transmembrane helix</keyword>
<evidence type="ECO:0000313" key="4">
    <source>
        <dbReference type="Proteomes" id="UP001596977"/>
    </source>
</evidence>
<evidence type="ECO:0000313" key="3">
    <source>
        <dbReference type="EMBL" id="MFD0945314.1"/>
    </source>
</evidence>
<keyword evidence="1" id="KW-0812">Transmembrane</keyword>
<sequence>MHDSQASRKTAPGQTATGWHLAALLAGNIALAFGPWFVRGADVGPVAAGFWRVAIAAPLLIGLCYAAAGPRPFAGARGHWWALGLAGFAFAGDLASWHLGLMKTTLANSTLFGNSATLMFPIYGFLAARAWPTRQQGLAFALAAAGAVLLLGRSYSMSPEHLAGDLLCLLAGALYTVYFVLMLRARRDLTPFPALALSTIATVPPMLIFALALGETVWPHNWGILIGLALASQVLGQSLVLFALRHIAPLVVGIALLVQPIVAGAVGWIVYGERLGLPDLVGAMLIAAALVLVRRAE</sequence>
<organism evidence="3 4">
    <name type="scientific">Sphingomonas canadensis</name>
    <dbReference type="NCBI Taxonomy" id="1219257"/>
    <lineage>
        <taxon>Bacteria</taxon>
        <taxon>Pseudomonadati</taxon>
        <taxon>Pseudomonadota</taxon>
        <taxon>Alphaproteobacteria</taxon>
        <taxon>Sphingomonadales</taxon>
        <taxon>Sphingomonadaceae</taxon>
        <taxon>Sphingomonas</taxon>
    </lineage>
</organism>
<dbReference type="EMBL" id="JBHTJG010000001">
    <property type="protein sequence ID" value="MFD0945314.1"/>
    <property type="molecule type" value="Genomic_DNA"/>
</dbReference>
<dbReference type="InterPro" id="IPR037185">
    <property type="entry name" value="EmrE-like"/>
</dbReference>
<feature type="transmembrane region" description="Helical" evidence="1">
    <location>
        <begin position="138"/>
        <end position="156"/>
    </location>
</feature>
<dbReference type="Proteomes" id="UP001596977">
    <property type="component" value="Unassembled WGS sequence"/>
</dbReference>
<evidence type="ECO:0000256" key="1">
    <source>
        <dbReference type="SAM" id="Phobius"/>
    </source>
</evidence>
<dbReference type="PANTHER" id="PTHR22911">
    <property type="entry name" value="ACYL-MALONYL CONDENSING ENZYME-RELATED"/>
    <property type="match status" value="1"/>
</dbReference>
<dbReference type="PANTHER" id="PTHR22911:SF76">
    <property type="entry name" value="EAMA DOMAIN-CONTAINING PROTEIN"/>
    <property type="match status" value="1"/>
</dbReference>
<proteinExistence type="predicted"/>
<feature type="transmembrane region" description="Helical" evidence="1">
    <location>
        <begin position="277"/>
        <end position="293"/>
    </location>
</feature>
<evidence type="ECO:0000259" key="2">
    <source>
        <dbReference type="Pfam" id="PF00892"/>
    </source>
</evidence>